<evidence type="ECO:0000259" key="11">
    <source>
        <dbReference type="PROSITE" id="PS50867"/>
    </source>
</evidence>
<keyword evidence="5" id="KW-0949">S-adenosyl-L-methionine</keyword>
<evidence type="ECO:0000256" key="8">
    <source>
        <dbReference type="PROSITE-ProRule" id="PRU00358"/>
    </source>
</evidence>
<dbReference type="Gene3D" id="2.30.280.10">
    <property type="entry name" value="SRA-YDG"/>
    <property type="match status" value="1"/>
</dbReference>
<evidence type="ECO:0000256" key="2">
    <source>
        <dbReference type="ARBA" id="ARBA00022454"/>
    </source>
</evidence>
<evidence type="ECO:0000259" key="10">
    <source>
        <dbReference type="PROSITE" id="PS50280"/>
    </source>
</evidence>
<evidence type="ECO:0000256" key="7">
    <source>
        <dbReference type="ARBA" id="ARBA00023242"/>
    </source>
</evidence>
<comment type="caution">
    <text evidence="14">The sequence shown here is derived from an EMBL/GenBank/DDBJ whole genome shotgun (WGS) entry which is preliminary data.</text>
</comment>
<dbReference type="InterPro" id="IPR025794">
    <property type="entry name" value="H3-K9-MeTrfase_plant"/>
</dbReference>
<dbReference type="Proteomes" id="UP001454036">
    <property type="component" value="Unassembled WGS sequence"/>
</dbReference>
<dbReference type="InterPro" id="IPR051357">
    <property type="entry name" value="H3K9_HMTase_SUVAR3-9"/>
</dbReference>
<dbReference type="PANTHER" id="PTHR45660:SF13">
    <property type="entry name" value="HISTONE-LYSINE N-METHYLTRANSFERASE SETMAR"/>
    <property type="match status" value="1"/>
</dbReference>
<dbReference type="PROSITE" id="PS50280">
    <property type="entry name" value="SET"/>
    <property type="match status" value="1"/>
</dbReference>
<dbReference type="GO" id="GO:0005634">
    <property type="term" value="C:nucleus"/>
    <property type="evidence" value="ECO:0007669"/>
    <property type="project" value="UniProtKB-SubCell"/>
</dbReference>
<evidence type="ECO:0000313" key="14">
    <source>
        <dbReference type="EMBL" id="GAA0151173.1"/>
    </source>
</evidence>
<dbReference type="PROSITE" id="PS50867">
    <property type="entry name" value="PRE_SET"/>
    <property type="match status" value="1"/>
</dbReference>
<dbReference type="GO" id="GO:0032259">
    <property type="term" value="P:methylation"/>
    <property type="evidence" value="ECO:0007669"/>
    <property type="project" value="UniProtKB-KW"/>
</dbReference>
<dbReference type="InterPro" id="IPR003616">
    <property type="entry name" value="Post-SET_dom"/>
</dbReference>
<evidence type="ECO:0000259" key="12">
    <source>
        <dbReference type="PROSITE" id="PS50868"/>
    </source>
</evidence>
<comment type="subcellular location">
    <subcellularLocation>
        <location evidence="1">Chromosome</location>
    </subcellularLocation>
    <subcellularLocation>
        <location evidence="8">Nucleus</location>
    </subcellularLocation>
</comment>
<dbReference type="SMART" id="SM00317">
    <property type="entry name" value="SET"/>
    <property type="match status" value="1"/>
</dbReference>
<feature type="region of interest" description="Disordered" evidence="9">
    <location>
        <begin position="91"/>
        <end position="123"/>
    </location>
</feature>
<dbReference type="SMART" id="SM00468">
    <property type="entry name" value="PreSET"/>
    <property type="match status" value="1"/>
</dbReference>
<name>A0AAV3PLU3_LITER</name>
<keyword evidence="4" id="KW-0808">Transferase</keyword>
<dbReference type="SUPFAM" id="SSF82199">
    <property type="entry name" value="SET domain"/>
    <property type="match status" value="1"/>
</dbReference>
<accession>A0AAV3PLU3</accession>
<keyword evidence="7 8" id="KW-0539">Nucleus</keyword>
<dbReference type="InterPro" id="IPR001214">
    <property type="entry name" value="SET_dom"/>
</dbReference>
<dbReference type="PROSITE" id="PS51575">
    <property type="entry name" value="SAM_MT43_SUVAR39_2"/>
    <property type="match status" value="1"/>
</dbReference>
<dbReference type="InterPro" id="IPR015947">
    <property type="entry name" value="PUA-like_sf"/>
</dbReference>
<dbReference type="AlphaFoldDB" id="A0AAV3PLU3"/>
<dbReference type="SUPFAM" id="SSF88697">
    <property type="entry name" value="PUA domain-like"/>
    <property type="match status" value="1"/>
</dbReference>
<dbReference type="GO" id="GO:0042054">
    <property type="term" value="F:histone methyltransferase activity"/>
    <property type="evidence" value="ECO:0007669"/>
    <property type="project" value="InterPro"/>
</dbReference>
<organism evidence="14 15">
    <name type="scientific">Lithospermum erythrorhizon</name>
    <name type="common">Purple gromwell</name>
    <name type="synonym">Lithospermum officinale var. erythrorhizon</name>
    <dbReference type="NCBI Taxonomy" id="34254"/>
    <lineage>
        <taxon>Eukaryota</taxon>
        <taxon>Viridiplantae</taxon>
        <taxon>Streptophyta</taxon>
        <taxon>Embryophyta</taxon>
        <taxon>Tracheophyta</taxon>
        <taxon>Spermatophyta</taxon>
        <taxon>Magnoliopsida</taxon>
        <taxon>eudicotyledons</taxon>
        <taxon>Gunneridae</taxon>
        <taxon>Pentapetalae</taxon>
        <taxon>asterids</taxon>
        <taxon>lamiids</taxon>
        <taxon>Boraginales</taxon>
        <taxon>Boraginaceae</taxon>
        <taxon>Boraginoideae</taxon>
        <taxon>Lithospermeae</taxon>
        <taxon>Lithospermum</taxon>
    </lineage>
</organism>
<feature type="domain" description="YDG" evidence="13">
    <location>
        <begin position="256"/>
        <end position="403"/>
    </location>
</feature>
<dbReference type="GO" id="GO:0005694">
    <property type="term" value="C:chromosome"/>
    <property type="evidence" value="ECO:0007669"/>
    <property type="project" value="UniProtKB-SubCell"/>
</dbReference>
<evidence type="ECO:0000256" key="6">
    <source>
        <dbReference type="ARBA" id="ARBA00022853"/>
    </source>
</evidence>
<dbReference type="EMBL" id="BAABME010001731">
    <property type="protein sequence ID" value="GAA0151173.1"/>
    <property type="molecule type" value="Genomic_DNA"/>
</dbReference>
<dbReference type="InterPro" id="IPR036987">
    <property type="entry name" value="SRA-YDG_sf"/>
</dbReference>
<evidence type="ECO:0000256" key="4">
    <source>
        <dbReference type="ARBA" id="ARBA00022679"/>
    </source>
</evidence>
<keyword evidence="6" id="KW-0156">Chromatin regulator</keyword>
<proteinExistence type="predicted"/>
<dbReference type="GO" id="GO:0008270">
    <property type="term" value="F:zinc ion binding"/>
    <property type="evidence" value="ECO:0007669"/>
    <property type="project" value="InterPro"/>
</dbReference>
<dbReference type="FunFam" id="2.30.280.10:FF:000003">
    <property type="entry name" value="Histone-lysine N-methyltransferase, H3 lysine-9 specific SUVH5"/>
    <property type="match status" value="1"/>
</dbReference>
<dbReference type="Gene3D" id="2.170.270.10">
    <property type="entry name" value="SET domain"/>
    <property type="match status" value="1"/>
</dbReference>
<dbReference type="Pfam" id="PF05033">
    <property type="entry name" value="Pre-SET"/>
    <property type="match status" value="1"/>
</dbReference>
<evidence type="ECO:0000259" key="13">
    <source>
        <dbReference type="PROSITE" id="PS51015"/>
    </source>
</evidence>
<feature type="domain" description="Pre-SET" evidence="11">
    <location>
        <begin position="478"/>
        <end position="539"/>
    </location>
</feature>
<evidence type="ECO:0000313" key="15">
    <source>
        <dbReference type="Proteomes" id="UP001454036"/>
    </source>
</evidence>
<protein>
    <submittedName>
        <fullName evidence="14">Histone modifying enzyme</fullName>
    </submittedName>
</protein>
<dbReference type="Pfam" id="PF00856">
    <property type="entry name" value="SET"/>
    <property type="match status" value="1"/>
</dbReference>
<gene>
    <name evidence="14" type="ORF">LIER_09951</name>
</gene>
<sequence length="700" mass="77634">MEGVSSDTIDRTRVLIVKPLRCLAPVFPTPPEMSSAANPQASSPFVCVPPTGPFPSGLAPIYPFLASDDSQRTTQQSFGFGNSTPPVAMNAFRTPGSANGNTERPRKVSRNQAGDGVGVDTGYSDSMNQSDQFVNGFKMHTTDASNTSTSGKRKSKSQKNQREIVRAEFSNLDEEAIVNNLLISFNLMQLDTFKKATGDRDLVDRILLVFDLLRRKIAQYEESKQALPGSIRQPNMKASKLLSNKEVRTNKTKKIGHVPGVEVGDIFFFRMELCLVGLHSQSMAGIDYIGVKVSGYEDPVAVSIVSSGAYEDDGNNGDMLIYTGQGGLPNKDGQTFDQKLEGGNLALEKSRHRGNEIRVIRGLKDVPGSTGKIYIYDGLYKIQETWVDKNITGCNIFKYKLVRLPGQPEAFTIWKSIQQWKDGVISRAGVILPDLTSGSERLPVSLVNDVDDEKGPAYFTYTPTPKYIRPYSLSEPSLSCTCLGECQSGDVNCPCIQKNEGFLPYSSLGVLLSYPALVHECGLKCACSSNCRNRMTQAGLKLRLEVFKTTNRGWGLRSWDPIRSGGFICEYAGEVMDASKVSEFEDDYMFDATRIYQPLEGPQGNPRHAPRAPFPLVIDAKREGNVARFMNHSCSPNVYWQPVLRESENEAYLHIAFFSIKHIPPMQELTFDYGMVPHANADRRRKQCRCGSSRCRGFFY</sequence>
<dbReference type="GO" id="GO:0003690">
    <property type="term" value="F:double-stranded DNA binding"/>
    <property type="evidence" value="ECO:0007669"/>
    <property type="project" value="TreeGrafter"/>
</dbReference>
<dbReference type="InterPro" id="IPR007728">
    <property type="entry name" value="Pre-SET_dom"/>
</dbReference>
<evidence type="ECO:0000256" key="5">
    <source>
        <dbReference type="ARBA" id="ARBA00022691"/>
    </source>
</evidence>
<dbReference type="PROSITE" id="PS51015">
    <property type="entry name" value="YDG"/>
    <property type="match status" value="1"/>
</dbReference>
<feature type="domain" description="Post-SET" evidence="12">
    <location>
        <begin position="684"/>
        <end position="700"/>
    </location>
</feature>
<keyword evidence="3" id="KW-0489">Methyltransferase</keyword>
<dbReference type="SMART" id="SM00466">
    <property type="entry name" value="SRA"/>
    <property type="match status" value="1"/>
</dbReference>
<dbReference type="PANTHER" id="PTHR45660">
    <property type="entry name" value="HISTONE-LYSINE N-METHYLTRANSFERASE SETMAR"/>
    <property type="match status" value="1"/>
</dbReference>
<dbReference type="InterPro" id="IPR003105">
    <property type="entry name" value="SRA_YDG"/>
</dbReference>
<dbReference type="Pfam" id="PF02182">
    <property type="entry name" value="SAD_SRA"/>
    <property type="match status" value="1"/>
</dbReference>
<dbReference type="InterPro" id="IPR046341">
    <property type="entry name" value="SET_dom_sf"/>
</dbReference>
<feature type="region of interest" description="Disordered" evidence="9">
    <location>
        <begin position="140"/>
        <end position="161"/>
    </location>
</feature>
<evidence type="ECO:0000256" key="1">
    <source>
        <dbReference type="ARBA" id="ARBA00004286"/>
    </source>
</evidence>
<evidence type="ECO:0000256" key="9">
    <source>
        <dbReference type="SAM" id="MobiDB-lite"/>
    </source>
</evidence>
<dbReference type="PROSITE" id="PS50868">
    <property type="entry name" value="POST_SET"/>
    <property type="match status" value="1"/>
</dbReference>
<keyword evidence="15" id="KW-1185">Reference proteome</keyword>
<keyword evidence="2" id="KW-0158">Chromosome</keyword>
<reference evidence="14 15" key="1">
    <citation type="submission" date="2024-01" db="EMBL/GenBank/DDBJ databases">
        <title>The complete chloroplast genome sequence of Lithospermum erythrorhizon: insights into the phylogenetic relationship among Boraginaceae species and the maternal lineages of purple gromwells.</title>
        <authorList>
            <person name="Okada T."/>
            <person name="Watanabe K."/>
        </authorList>
    </citation>
    <scope>NUCLEOTIDE SEQUENCE [LARGE SCALE GENOMIC DNA]</scope>
</reference>
<feature type="domain" description="SET" evidence="10">
    <location>
        <begin position="542"/>
        <end position="674"/>
    </location>
</feature>
<evidence type="ECO:0000256" key="3">
    <source>
        <dbReference type="ARBA" id="ARBA00022603"/>
    </source>
</evidence>